<dbReference type="AlphaFoldDB" id="A0AA38H3Z2"/>
<dbReference type="InterPro" id="IPR020070">
    <property type="entry name" value="Ribosomal_bL9_N"/>
</dbReference>
<keyword evidence="2" id="KW-0689">Ribosomal protein</keyword>
<proteinExistence type="inferred from homology"/>
<name>A0AA38H3Z2_9TREE</name>
<feature type="region of interest" description="Disordered" evidence="4">
    <location>
        <begin position="75"/>
        <end position="107"/>
    </location>
</feature>
<dbReference type="PANTHER" id="PTHR21368">
    <property type="entry name" value="50S RIBOSOMAL PROTEIN L9"/>
    <property type="match status" value="1"/>
</dbReference>
<dbReference type="InterPro" id="IPR000244">
    <property type="entry name" value="Ribosomal_bL9"/>
</dbReference>
<protein>
    <recommendedName>
        <fullName evidence="5">Ribosomal protein L9 domain-containing protein</fullName>
    </recommendedName>
</protein>
<dbReference type="Proteomes" id="UP001164286">
    <property type="component" value="Unassembled WGS sequence"/>
</dbReference>
<reference evidence="6" key="1">
    <citation type="journal article" date="2022" name="G3 (Bethesda)">
        <title>High quality genome of the basidiomycete yeast Dioszegia hungarica PDD-24b-2 isolated from cloud water.</title>
        <authorList>
            <person name="Jarrige D."/>
            <person name="Haridas S."/>
            <person name="Bleykasten-Grosshans C."/>
            <person name="Joly M."/>
            <person name="Nadalig T."/>
            <person name="Sancelme M."/>
            <person name="Vuilleumier S."/>
            <person name="Grigoriev I.V."/>
            <person name="Amato P."/>
            <person name="Bringel F."/>
        </authorList>
    </citation>
    <scope>NUCLEOTIDE SEQUENCE</scope>
    <source>
        <strain evidence="6">PDD-24b-2</strain>
    </source>
</reference>
<keyword evidence="7" id="KW-1185">Reference proteome</keyword>
<dbReference type="RefSeq" id="XP_052943338.1">
    <property type="nucleotide sequence ID" value="XM_053089992.1"/>
</dbReference>
<dbReference type="InterPro" id="IPR036935">
    <property type="entry name" value="Ribosomal_bL9_N_sf"/>
</dbReference>
<evidence type="ECO:0000256" key="2">
    <source>
        <dbReference type="ARBA" id="ARBA00022980"/>
    </source>
</evidence>
<evidence type="ECO:0000313" key="6">
    <source>
        <dbReference type="EMBL" id="KAI9633561.1"/>
    </source>
</evidence>
<evidence type="ECO:0000256" key="3">
    <source>
        <dbReference type="ARBA" id="ARBA00023274"/>
    </source>
</evidence>
<accession>A0AA38H3Z2</accession>
<gene>
    <name evidence="6" type="ORF">MKK02DRAFT_38217</name>
</gene>
<dbReference type="GO" id="GO:0003735">
    <property type="term" value="F:structural constituent of ribosome"/>
    <property type="evidence" value="ECO:0007669"/>
    <property type="project" value="InterPro"/>
</dbReference>
<dbReference type="Pfam" id="PF01281">
    <property type="entry name" value="Ribosomal_L9_N"/>
    <property type="match status" value="1"/>
</dbReference>
<comment type="similarity">
    <text evidence="1">Belongs to the bacterial ribosomal protein bL9 family.</text>
</comment>
<evidence type="ECO:0000259" key="5">
    <source>
        <dbReference type="Pfam" id="PF01281"/>
    </source>
</evidence>
<dbReference type="EMBL" id="JAKWFO010000008">
    <property type="protein sequence ID" value="KAI9633561.1"/>
    <property type="molecule type" value="Genomic_DNA"/>
</dbReference>
<evidence type="ECO:0000256" key="4">
    <source>
        <dbReference type="SAM" id="MobiDB-lite"/>
    </source>
</evidence>
<sequence length="170" mass="18143">MAFVSLRSALRTGRPSLPCGIAAFSSSAPSSSRRQVLIQLLEDVDGLGFTNDRVLVNPGRARNQLLPTGQARFVPWKRPSDRVQQRTERAPPPTASAPSASEPAAVPPTSAAVLEAIQSLPVSFHFPHRTISPKAKTIYGSVTLADVVKRLEDDYKIPSGVNEGIGTMGS</sequence>
<dbReference type="GO" id="GO:1990904">
    <property type="term" value="C:ribonucleoprotein complex"/>
    <property type="evidence" value="ECO:0007669"/>
    <property type="project" value="UniProtKB-KW"/>
</dbReference>
<comment type="caution">
    <text evidence="6">The sequence shown here is derived from an EMBL/GenBank/DDBJ whole genome shotgun (WGS) entry which is preliminary data.</text>
</comment>
<dbReference type="InterPro" id="IPR009027">
    <property type="entry name" value="Ribosomal_bL9/RNase_H1_N"/>
</dbReference>
<dbReference type="SUPFAM" id="SSF55658">
    <property type="entry name" value="L9 N-domain-like"/>
    <property type="match status" value="1"/>
</dbReference>
<evidence type="ECO:0000256" key="1">
    <source>
        <dbReference type="ARBA" id="ARBA00010605"/>
    </source>
</evidence>
<dbReference type="GO" id="GO:0006412">
    <property type="term" value="P:translation"/>
    <property type="evidence" value="ECO:0007669"/>
    <property type="project" value="InterPro"/>
</dbReference>
<feature type="compositionally biased region" description="Low complexity" evidence="4">
    <location>
        <begin position="96"/>
        <end position="107"/>
    </location>
</feature>
<keyword evidence="3" id="KW-0687">Ribonucleoprotein</keyword>
<evidence type="ECO:0000313" key="7">
    <source>
        <dbReference type="Proteomes" id="UP001164286"/>
    </source>
</evidence>
<feature type="compositionally biased region" description="Basic and acidic residues" evidence="4">
    <location>
        <begin position="78"/>
        <end position="89"/>
    </location>
</feature>
<organism evidence="6 7">
    <name type="scientific">Dioszegia hungarica</name>
    <dbReference type="NCBI Taxonomy" id="4972"/>
    <lineage>
        <taxon>Eukaryota</taxon>
        <taxon>Fungi</taxon>
        <taxon>Dikarya</taxon>
        <taxon>Basidiomycota</taxon>
        <taxon>Agaricomycotina</taxon>
        <taxon>Tremellomycetes</taxon>
        <taxon>Tremellales</taxon>
        <taxon>Bulleribasidiaceae</taxon>
        <taxon>Dioszegia</taxon>
    </lineage>
</organism>
<dbReference type="GO" id="GO:0005840">
    <property type="term" value="C:ribosome"/>
    <property type="evidence" value="ECO:0007669"/>
    <property type="project" value="UniProtKB-KW"/>
</dbReference>
<dbReference type="Gene3D" id="3.40.5.10">
    <property type="entry name" value="Ribosomal protein L9, N-terminal domain"/>
    <property type="match status" value="1"/>
</dbReference>
<dbReference type="GeneID" id="77729197"/>
<feature type="domain" description="Ribosomal protein L9" evidence="5">
    <location>
        <begin position="38"/>
        <end position="72"/>
    </location>
</feature>